<keyword evidence="2" id="KW-1185">Reference proteome</keyword>
<dbReference type="Proteomes" id="UP001062846">
    <property type="component" value="Chromosome 8"/>
</dbReference>
<evidence type="ECO:0000313" key="2">
    <source>
        <dbReference type="Proteomes" id="UP001062846"/>
    </source>
</evidence>
<gene>
    <name evidence="1" type="ORF">RHMOL_Rhmol08G0180800</name>
</gene>
<protein>
    <submittedName>
        <fullName evidence="1">Uncharacterized protein</fullName>
    </submittedName>
</protein>
<organism evidence="1 2">
    <name type="scientific">Rhododendron molle</name>
    <name type="common">Chinese azalea</name>
    <name type="synonym">Azalea mollis</name>
    <dbReference type="NCBI Taxonomy" id="49168"/>
    <lineage>
        <taxon>Eukaryota</taxon>
        <taxon>Viridiplantae</taxon>
        <taxon>Streptophyta</taxon>
        <taxon>Embryophyta</taxon>
        <taxon>Tracheophyta</taxon>
        <taxon>Spermatophyta</taxon>
        <taxon>Magnoliopsida</taxon>
        <taxon>eudicotyledons</taxon>
        <taxon>Gunneridae</taxon>
        <taxon>Pentapetalae</taxon>
        <taxon>asterids</taxon>
        <taxon>Ericales</taxon>
        <taxon>Ericaceae</taxon>
        <taxon>Ericoideae</taxon>
        <taxon>Rhodoreae</taxon>
        <taxon>Rhododendron</taxon>
    </lineage>
</organism>
<sequence>MTVSDFAVNFQSLSHFAPELVATEERKCRRFEKGLHSFVKLLVVSQCIGKFSEIVECARSVEISIGTQGM</sequence>
<name>A0ACC0MR14_RHOML</name>
<evidence type="ECO:0000313" key="1">
    <source>
        <dbReference type="EMBL" id="KAI8542957.1"/>
    </source>
</evidence>
<reference evidence="1" key="1">
    <citation type="submission" date="2022-02" db="EMBL/GenBank/DDBJ databases">
        <title>Plant Genome Project.</title>
        <authorList>
            <person name="Zhang R.-G."/>
        </authorList>
    </citation>
    <scope>NUCLEOTIDE SEQUENCE</scope>
    <source>
        <strain evidence="1">AT1</strain>
    </source>
</reference>
<proteinExistence type="predicted"/>
<comment type="caution">
    <text evidence="1">The sequence shown here is derived from an EMBL/GenBank/DDBJ whole genome shotgun (WGS) entry which is preliminary data.</text>
</comment>
<dbReference type="EMBL" id="CM046395">
    <property type="protein sequence ID" value="KAI8542957.1"/>
    <property type="molecule type" value="Genomic_DNA"/>
</dbReference>
<accession>A0ACC0MR14</accession>